<organism evidence="2 3">
    <name type="scientific">Grus japonensis</name>
    <name type="common">Japanese crane</name>
    <name type="synonym">Red-crowned crane</name>
    <dbReference type="NCBI Taxonomy" id="30415"/>
    <lineage>
        <taxon>Eukaryota</taxon>
        <taxon>Metazoa</taxon>
        <taxon>Chordata</taxon>
        <taxon>Craniata</taxon>
        <taxon>Vertebrata</taxon>
        <taxon>Euteleostomi</taxon>
        <taxon>Archelosauria</taxon>
        <taxon>Archosauria</taxon>
        <taxon>Dinosauria</taxon>
        <taxon>Saurischia</taxon>
        <taxon>Theropoda</taxon>
        <taxon>Coelurosauria</taxon>
        <taxon>Aves</taxon>
        <taxon>Neognathae</taxon>
        <taxon>Neoaves</taxon>
        <taxon>Gruiformes</taxon>
        <taxon>Gruidae</taxon>
        <taxon>Grus</taxon>
    </lineage>
</organism>
<dbReference type="PROSITE" id="PS50878">
    <property type="entry name" value="RT_POL"/>
    <property type="match status" value="1"/>
</dbReference>
<protein>
    <submittedName>
        <fullName evidence="2">Mitochondrial enolase superfamily member 1</fullName>
    </submittedName>
</protein>
<dbReference type="Pfam" id="PF00078">
    <property type="entry name" value="RVT_1"/>
    <property type="match status" value="1"/>
</dbReference>
<proteinExistence type="predicted"/>
<keyword evidence="3" id="KW-1185">Reference proteome</keyword>
<gene>
    <name evidence="2" type="ORF">GRJ2_000298300</name>
</gene>
<reference evidence="2 3" key="1">
    <citation type="submission" date="2024-06" db="EMBL/GenBank/DDBJ databases">
        <title>The draft genome of Grus japonensis, version 3.</title>
        <authorList>
            <person name="Nabeshima K."/>
            <person name="Suzuki S."/>
            <person name="Onuma M."/>
        </authorList>
    </citation>
    <scope>NUCLEOTIDE SEQUENCE [LARGE SCALE GENOMIC DNA]</scope>
    <source>
        <strain evidence="2 3">451A</strain>
    </source>
</reference>
<dbReference type="InterPro" id="IPR000477">
    <property type="entry name" value="RT_dom"/>
</dbReference>
<name>A0ABC9VY84_GRUJA</name>
<dbReference type="PANTHER" id="PTHR33332">
    <property type="entry name" value="REVERSE TRANSCRIPTASE DOMAIN-CONTAINING PROTEIN"/>
    <property type="match status" value="1"/>
</dbReference>
<evidence type="ECO:0000313" key="2">
    <source>
        <dbReference type="EMBL" id="GAB0178330.1"/>
    </source>
</evidence>
<evidence type="ECO:0000313" key="3">
    <source>
        <dbReference type="Proteomes" id="UP001623348"/>
    </source>
</evidence>
<feature type="domain" description="Reverse transcriptase" evidence="1">
    <location>
        <begin position="126"/>
        <end position="390"/>
    </location>
</feature>
<evidence type="ECO:0000259" key="1">
    <source>
        <dbReference type="PROSITE" id="PS50878"/>
    </source>
</evidence>
<dbReference type="PRINTS" id="PR01345">
    <property type="entry name" value="CERVTRCPTASE"/>
</dbReference>
<dbReference type="CDD" id="cd01650">
    <property type="entry name" value="RT_nLTR_like"/>
    <property type="match status" value="1"/>
</dbReference>
<accession>A0ABC9VY84</accession>
<dbReference type="AlphaFoldDB" id="A0ABC9VY84"/>
<comment type="caution">
    <text evidence="2">The sequence shown here is derived from an EMBL/GenBank/DDBJ whole genome shotgun (WGS) entry which is preliminary data.</text>
</comment>
<sequence>MIEISLARDVKDNKKSFYRYVSEKRRTRENVGPLWNEAGELVTQDMEKAEVLNDYFASVFTGKCLSHTAHVAEGRDWENAGLPTVGEDQVREYLRNLKVHESMGPDELHPQVLRELVDALSIIFEKSWQSGKVPTDWKRGNITPIFKKGKKEDPGNYTPVSLTSVPGKIMELTLLETMLRHMENKEVIGDSQHSFTRGKSCLTNLVAFYDGVRASVDKGRAADVIYLDLCKAFDTLPHDILVSKLERHGFDGWTTRWIRNWLDGRTQRVVVNGSMSKWRMVTSGVPQGSVLGPALFKIFVSDMDSGIKCTISKFADDTKLCGVVDTLEGRDAIQGDLDRLERCARANHMKFNKAKCKVLHVGQHNPKHSYRLGREWIESNPEEKDLGVLIDEKLNMSRQCALAAQKANRVLGCIKRGVTSRSREVILPLYSALVRPHLEYCIQLWGPQYRRDMELLERVQRRATEMIRGLEHLSCEDRLTELGLFSLEKRRLRGDLVAAFQYLKGAYRKAGEGLFIRECSDRTRGNGFKLKEGRFRLDVRKKFFTIRVVRYWNRLPREAVDAPSLEGFKTRLDEALGNLV</sequence>
<dbReference type="Proteomes" id="UP001623348">
    <property type="component" value="Unassembled WGS sequence"/>
</dbReference>
<dbReference type="EMBL" id="BAAFJT010000001">
    <property type="protein sequence ID" value="GAB0178330.1"/>
    <property type="molecule type" value="Genomic_DNA"/>
</dbReference>